<dbReference type="PANTHER" id="PTHR33643">
    <property type="entry name" value="UREASE ACCESSORY PROTEIN D"/>
    <property type="match status" value="1"/>
</dbReference>
<evidence type="ECO:0000256" key="3">
    <source>
        <dbReference type="HAMAP-Rule" id="MF_01384"/>
    </source>
</evidence>
<proteinExistence type="inferred from homology"/>
<protein>
    <recommendedName>
        <fullName evidence="3">Urease accessory protein UreD</fullName>
    </recommendedName>
</protein>
<dbReference type="GO" id="GO:0005737">
    <property type="term" value="C:cytoplasm"/>
    <property type="evidence" value="ECO:0007669"/>
    <property type="project" value="UniProtKB-SubCell"/>
</dbReference>
<comment type="subunit">
    <text evidence="3">UreD, UreF and UreG form a complex that acts as a GTP-hydrolysis-dependent molecular chaperone, activating the urease apoprotein by helping to assemble the nickel containing metallocenter of UreC. The UreE protein probably delivers the nickel.</text>
</comment>
<evidence type="ECO:0000256" key="1">
    <source>
        <dbReference type="ARBA" id="ARBA00007177"/>
    </source>
</evidence>
<comment type="subcellular location">
    <subcellularLocation>
        <location evidence="3">Cytoplasm</location>
    </subcellularLocation>
</comment>
<reference evidence="4 5" key="1">
    <citation type="journal article" date="2014" name="Int. J. Syst. Evol. Microbiol.">
        <title>Complete genome sequence of Corynebacterium casei LMG S-19264T (=DSM 44701T), isolated from a smear-ripened cheese.</title>
        <authorList>
            <consortium name="US DOE Joint Genome Institute (JGI-PGF)"/>
            <person name="Walter F."/>
            <person name="Albersmeier A."/>
            <person name="Kalinowski J."/>
            <person name="Ruckert C."/>
        </authorList>
    </citation>
    <scope>NUCLEOTIDE SEQUENCE [LARGE SCALE GENOMIC DNA]</scope>
    <source>
        <strain evidence="4 5">NBRC 111766</strain>
    </source>
</reference>
<keyword evidence="2 3" id="KW-0143">Chaperone</keyword>
<dbReference type="RefSeq" id="WP_284323990.1">
    <property type="nucleotide sequence ID" value="NZ_BSPP01000004.1"/>
</dbReference>
<comment type="caution">
    <text evidence="4">The sequence shown here is derived from an EMBL/GenBank/DDBJ whole genome shotgun (WGS) entry which is preliminary data.</text>
</comment>
<dbReference type="Pfam" id="PF01774">
    <property type="entry name" value="UreD"/>
    <property type="match status" value="1"/>
</dbReference>
<dbReference type="InterPro" id="IPR002669">
    <property type="entry name" value="UreD"/>
</dbReference>
<keyword evidence="3" id="KW-0963">Cytoplasm</keyword>
<dbReference type="GO" id="GO:0016151">
    <property type="term" value="F:nickel cation binding"/>
    <property type="evidence" value="ECO:0007669"/>
    <property type="project" value="UniProtKB-UniRule"/>
</dbReference>
<name>A0AA37TR53_9RHOB</name>
<keyword evidence="3" id="KW-0996">Nickel insertion</keyword>
<evidence type="ECO:0000256" key="2">
    <source>
        <dbReference type="ARBA" id="ARBA00023186"/>
    </source>
</evidence>
<comment type="function">
    <text evidence="3">Required for maturation of urease via the functional incorporation of the urease nickel metallocenter.</text>
</comment>
<organism evidence="4 5">
    <name type="scientific">Cypionkella aquatica</name>
    <dbReference type="NCBI Taxonomy" id="1756042"/>
    <lineage>
        <taxon>Bacteria</taxon>
        <taxon>Pseudomonadati</taxon>
        <taxon>Pseudomonadota</taxon>
        <taxon>Alphaproteobacteria</taxon>
        <taxon>Rhodobacterales</taxon>
        <taxon>Paracoccaceae</taxon>
        <taxon>Cypionkella</taxon>
    </lineage>
</organism>
<dbReference type="EMBL" id="BSPP01000004">
    <property type="protein sequence ID" value="GLS85768.1"/>
    <property type="molecule type" value="Genomic_DNA"/>
</dbReference>
<evidence type="ECO:0000313" key="5">
    <source>
        <dbReference type="Proteomes" id="UP001157355"/>
    </source>
</evidence>
<dbReference type="PANTHER" id="PTHR33643:SF1">
    <property type="entry name" value="UREASE ACCESSORY PROTEIN D"/>
    <property type="match status" value="1"/>
</dbReference>
<dbReference type="HAMAP" id="MF_01384">
    <property type="entry name" value="UreD"/>
    <property type="match status" value="1"/>
</dbReference>
<keyword evidence="5" id="KW-1185">Reference proteome</keyword>
<gene>
    <name evidence="3 4" type="primary">ureD</name>
    <name evidence="4" type="ORF">GCM10010873_07420</name>
</gene>
<sequence length="271" mass="28445">MLASQATPMQRSRGSAFASFRCLDGRARLVDLAQSGSAKAMLPRVSGVPEVVFLNTSGGLTDGDALSYGLDLAAGCRITATTQTAERVYASRGAPARAEVRCVVGAGGHLDWLPQETILFENSYLARDTQIDMAADASCLLSETVTLGRHAMGETLSDARLTDARMVRCAGVPVWAETFHLDPNVLADAQAALLGGARAFAVIALVAQGAEDALPRLRAALTVVGCEAAASGWDGKCIARIVARDGWPLKQQIALALAALRAGPLPRVWQM</sequence>
<dbReference type="Proteomes" id="UP001157355">
    <property type="component" value="Unassembled WGS sequence"/>
</dbReference>
<accession>A0AA37TR53</accession>
<evidence type="ECO:0000313" key="4">
    <source>
        <dbReference type="EMBL" id="GLS85768.1"/>
    </source>
</evidence>
<dbReference type="AlphaFoldDB" id="A0AA37TR53"/>
<comment type="similarity">
    <text evidence="1 3">Belongs to the UreD family.</text>
</comment>